<comment type="subcellular location">
    <subcellularLocation>
        <location evidence="1">Membrane</location>
        <topology evidence="1">Multi-pass membrane protein</topology>
    </subcellularLocation>
</comment>
<comment type="caution">
    <text evidence="7">The sequence shown here is derived from an EMBL/GenBank/DDBJ whole genome shotgun (WGS) entry which is preliminary data.</text>
</comment>
<dbReference type="InterPro" id="IPR040177">
    <property type="entry name" value="SLC30A9"/>
</dbReference>
<dbReference type="Gene3D" id="1.20.1510.10">
    <property type="entry name" value="Cation efflux protein transmembrane domain"/>
    <property type="match status" value="1"/>
</dbReference>
<evidence type="ECO:0000256" key="1">
    <source>
        <dbReference type="ARBA" id="ARBA00004141"/>
    </source>
</evidence>
<dbReference type="InterPro" id="IPR027469">
    <property type="entry name" value="Cation_efflux_TMD_sf"/>
</dbReference>
<dbReference type="GO" id="GO:0006882">
    <property type="term" value="P:intracellular zinc ion homeostasis"/>
    <property type="evidence" value="ECO:0007669"/>
    <property type="project" value="TreeGrafter"/>
</dbReference>
<keyword evidence="4" id="KW-1133">Transmembrane helix</keyword>
<dbReference type="GO" id="GO:0008324">
    <property type="term" value="F:monoatomic cation transmembrane transporter activity"/>
    <property type="evidence" value="ECO:0007669"/>
    <property type="project" value="InterPro"/>
</dbReference>
<feature type="domain" description="Cation efflux protein transmembrane" evidence="6">
    <location>
        <begin position="248"/>
        <end position="374"/>
    </location>
</feature>
<organism evidence="7 8">
    <name type="scientific">Ditylenchus destructor</name>
    <dbReference type="NCBI Taxonomy" id="166010"/>
    <lineage>
        <taxon>Eukaryota</taxon>
        <taxon>Metazoa</taxon>
        <taxon>Ecdysozoa</taxon>
        <taxon>Nematoda</taxon>
        <taxon>Chromadorea</taxon>
        <taxon>Rhabditida</taxon>
        <taxon>Tylenchina</taxon>
        <taxon>Tylenchomorpha</taxon>
        <taxon>Sphaerularioidea</taxon>
        <taxon>Anguinidae</taxon>
        <taxon>Anguininae</taxon>
        <taxon>Ditylenchus</taxon>
    </lineage>
</organism>
<proteinExistence type="predicted"/>
<gene>
    <name evidence="7" type="ORF">DdX_01280</name>
</gene>
<keyword evidence="8" id="KW-1185">Reference proteome</keyword>
<keyword evidence="5" id="KW-0472">Membrane</keyword>
<name>A0AAD4NII5_9BILA</name>
<evidence type="ECO:0000256" key="2">
    <source>
        <dbReference type="ARBA" id="ARBA00022448"/>
    </source>
</evidence>
<accession>A0AAD4NII5</accession>
<dbReference type="SUPFAM" id="SSF161111">
    <property type="entry name" value="Cation efflux protein transmembrane domain-like"/>
    <property type="match status" value="1"/>
</dbReference>
<evidence type="ECO:0000313" key="7">
    <source>
        <dbReference type="EMBL" id="KAI1729062.1"/>
    </source>
</evidence>
<dbReference type="PANTHER" id="PTHR13414">
    <property type="entry name" value="HUEL-CATION TRANSPORTER"/>
    <property type="match status" value="1"/>
</dbReference>
<sequence length="494" mass="55305">MVENGIFDEFLINVTWQNNLEPGQVPDSVIHERLQELDMFPTRVAFSMCKRSFYSSVVAGCEPKDPFKVDIKRLFKVARSTDRRSLTYDDDKIAQDRAMSIFSLTKEHLNELPKPAPQKGQRSDLYYVQDVYNKAVQVHGSAAAIYTKRRPLLAIKEPLSESERADLRLRVEERSSTTTGANRVVKIALCCNALDFGVKFTAGLVTGSHSLIAEGIHSLTDTVNQGLLYLGIYFSSRNPNTNFPYGSGISIYHGVSGLLHPVPLEPLNYAFMALTFSLIFQGTSLFNAVKEIRTKAAYTSMSFWRYIRISGDPALNVVFREDAASVTGVLIAFAAVSASAYYDNPFFDCCGSIAIGTLLFAAAASIIQSNALHLVGRSLPQHTTDSITTKLQNDPVVRFINDVKATSLGVDRSRFKAEVEFNGEEIARRYLEKHCNIKYLLDDFKTVKDEEDLKKLLVTHIGKGIEQVGDETNRLEKEIRKKHPEIRHIDLESN</sequence>
<reference evidence="7" key="1">
    <citation type="submission" date="2022-01" db="EMBL/GenBank/DDBJ databases">
        <title>Genome Sequence Resource for Two Populations of Ditylenchus destructor, the Migratory Endoparasitic Phytonematode.</title>
        <authorList>
            <person name="Zhang H."/>
            <person name="Lin R."/>
            <person name="Xie B."/>
        </authorList>
    </citation>
    <scope>NUCLEOTIDE SEQUENCE</scope>
    <source>
        <strain evidence="7">BazhouSP</strain>
    </source>
</reference>
<evidence type="ECO:0000313" key="8">
    <source>
        <dbReference type="Proteomes" id="UP001201812"/>
    </source>
</evidence>
<evidence type="ECO:0000256" key="4">
    <source>
        <dbReference type="ARBA" id="ARBA00022989"/>
    </source>
</evidence>
<protein>
    <submittedName>
        <fullName evidence="7">Cation efflux family domain-containing protein</fullName>
    </submittedName>
</protein>
<feature type="domain" description="Cation efflux protein transmembrane" evidence="6">
    <location>
        <begin position="185"/>
        <end position="247"/>
    </location>
</feature>
<dbReference type="Proteomes" id="UP001201812">
    <property type="component" value="Unassembled WGS sequence"/>
</dbReference>
<evidence type="ECO:0000256" key="5">
    <source>
        <dbReference type="ARBA" id="ARBA00023136"/>
    </source>
</evidence>
<dbReference type="Pfam" id="PF01545">
    <property type="entry name" value="Cation_efflux"/>
    <property type="match status" value="2"/>
</dbReference>
<dbReference type="InterPro" id="IPR058533">
    <property type="entry name" value="Cation_efflux_TM"/>
</dbReference>
<keyword evidence="3" id="KW-0812">Transmembrane</keyword>
<evidence type="ECO:0000256" key="3">
    <source>
        <dbReference type="ARBA" id="ARBA00022692"/>
    </source>
</evidence>
<dbReference type="AlphaFoldDB" id="A0AAD4NII5"/>
<dbReference type="PANTHER" id="PTHR13414:SF9">
    <property type="entry name" value="PROTON-COUPLED ZINC ANTIPORTER SLC30A9, MITOCHONDRIAL"/>
    <property type="match status" value="1"/>
</dbReference>
<dbReference type="GO" id="GO:0016020">
    <property type="term" value="C:membrane"/>
    <property type="evidence" value="ECO:0007669"/>
    <property type="project" value="UniProtKB-SubCell"/>
</dbReference>
<evidence type="ECO:0000259" key="6">
    <source>
        <dbReference type="Pfam" id="PF01545"/>
    </source>
</evidence>
<dbReference type="EMBL" id="JAKKPZ010000001">
    <property type="protein sequence ID" value="KAI1729062.1"/>
    <property type="molecule type" value="Genomic_DNA"/>
</dbReference>
<keyword evidence="2" id="KW-0813">Transport</keyword>
<dbReference type="GO" id="GO:0006829">
    <property type="term" value="P:zinc ion transport"/>
    <property type="evidence" value="ECO:0007669"/>
    <property type="project" value="InterPro"/>
</dbReference>
<dbReference type="GO" id="GO:0005783">
    <property type="term" value="C:endoplasmic reticulum"/>
    <property type="evidence" value="ECO:0007669"/>
    <property type="project" value="TreeGrafter"/>
</dbReference>